<dbReference type="PANTHER" id="PTHR33164">
    <property type="entry name" value="TRANSCRIPTIONAL REGULATOR, MARR FAMILY"/>
    <property type="match status" value="1"/>
</dbReference>
<dbReference type="InterPro" id="IPR036388">
    <property type="entry name" value="WH-like_DNA-bd_sf"/>
</dbReference>
<reference evidence="7 8" key="2">
    <citation type="journal article" date="2016" name="Int. J. Syst. Evol. Microbiol.">
        <title>Paenibacillus bovis sp. nov., isolated from raw yak (Bos grunniens) milk.</title>
        <authorList>
            <person name="Gao C."/>
            <person name="Han J."/>
            <person name="Liu Z."/>
            <person name="Xu X."/>
            <person name="Hang F."/>
            <person name="Wu Z."/>
        </authorList>
    </citation>
    <scope>NUCLEOTIDE SEQUENCE [LARGE SCALE GENOMIC DNA]</scope>
    <source>
        <strain evidence="7 8">BD3526</strain>
    </source>
</reference>
<evidence type="ECO:0000256" key="4">
    <source>
        <dbReference type="ARBA" id="ARBA00023125"/>
    </source>
</evidence>
<dbReference type="AlphaFoldDB" id="A0A172ZFV2"/>
<comment type="subcellular location">
    <subcellularLocation>
        <location evidence="1">Cytoplasm</location>
    </subcellularLocation>
</comment>
<dbReference type="KEGG" id="pbv:AR543_11160"/>
<dbReference type="InterPro" id="IPR036390">
    <property type="entry name" value="WH_DNA-bd_sf"/>
</dbReference>
<dbReference type="PROSITE" id="PS50995">
    <property type="entry name" value="HTH_MARR_2"/>
    <property type="match status" value="1"/>
</dbReference>
<organism evidence="7 8">
    <name type="scientific">Paenibacillus bovis</name>
    <dbReference type="NCBI Taxonomy" id="1616788"/>
    <lineage>
        <taxon>Bacteria</taxon>
        <taxon>Bacillati</taxon>
        <taxon>Bacillota</taxon>
        <taxon>Bacilli</taxon>
        <taxon>Bacillales</taxon>
        <taxon>Paenibacillaceae</taxon>
        <taxon>Paenibacillus</taxon>
    </lineage>
</organism>
<evidence type="ECO:0000256" key="5">
    <source>
        <dbReference type="ARBA" id="ARBA00023163"/>
    </source>
</evidence>
<dbReference type="EMBL" id="CP013023">
    <property type="protein sequence ID" value="ANF96506.1"/>
    <property type="molecule type" value="Genomic_DNA"/>
</dbReference>
<evidence type="ECO:0000256" key="1">
    <source>
        <dbReference type="ARBA" id="ARBA00004496"/>
    </source>
</evidence>
<dbReference type="SMART" id="SM00347">
    <property type="entry name" value="HTH_MARR"/>
    <property type="match status" value="1"/>
</dbReference>
<dbReference type="Pfam" id="PF22381">
    <property type="entry name" value="Staph_reg_Sar_Rot"/>
    <property type="match status" value="1"/>
</dbReference>
<dbReference type="RefSeq" id="WP_060534415.1">
    <property type="nucleotide sequence ID" value="NZ_CP013023.1"/>
</dbReference>
<dbReference type="PANTHER" id="PTHR33164:SF5">
    <property type="entry name" value="ORGANIC HYDROPEROXIDE RESISTANCE TRANSCRIPTIONAL REGULATOR"/>
    <property type="match status" value="1"/>
</dbReference>
<protein>
    <submittedName>
        <fullName evidence="7">MarR family transcriptional regulator</fullName>
    </submittedName>
</protein>
<dbReference type="GO" id="GO:0003700">
    <property type="term" value="F:DNA-binding transcription factor activity"/>
    <property type="evidence" value="ECO:0007669"/>
    <property type="project" value="InterPro"/>
</dbReference>
<dbReference type="GO" id="GO:0006950">
    <property type="term" value="P:response to stress"/>
    <property type="evidence" value="ECO:0007669"/>
    <property type="project" value="TreeGrafter"/>
</dbReference>
<feature type="domain" description="HTH marR-type" evidence="6">
    <location>
        <begin position="16"/>
        <end position="150"/>
    </location>
</feature>
<evidence type="ECO:0000256" key="2">
    <source>
        <dbReference type="ARBA" id="ARBA00022490"/>
    </source>
</evidence>
<dbReference type="STRING" id="1616788.AR543_11160"/>
<keyword evidence="4" id="KW-0238">DNA-binding</keyword>
<keyword evidence="8" id="KW-1185">Reference proteome</keyword>
<dbReference type="InterPro" id="IPR000835">
    <property type="entry name" value="HTH_MarR-typ"/>
</dbReference>
<evidence type="ECO:0000259" key="6">
    <source>
        <dbReference type="PROSITE" id="PS50995"/>
    </source>
</evidence>
<dbReference type="Gene3D" id="1.10.10.10">
    <property type="entry name" value="Winged helix-like DNA-binding domain superfamily/Winged helix DNA-binding domain"/>
    <property type="match status" value="1"/>
</dbReference>
<dbReference type="SUPFAM" id="SSF46785">
    <property type="entry name" value="Winged helix' DNA-binding domain"/>
    <property type="match status" value="1"/>
</dbReference>
<evidence type="ECO:0000256" key="3">
    <source>
        <dbReference type="ARBA" id="ARBA00023015"/>
    </source>
</evidence>
<evidence type="ECO:0000313" key="7">
    <source>
        <dbReference type="EMBL" id="ANF96506.1"/>
    </source>
</evidence>
<accession>A0A172ZFV2</accession>
<name>A0A172ZFV2_9BACL</name>
<reference evidence="8" key="1">
    <citation type="submission" date="2015-10" db="EMBL/GenBank/DDBJ databases">
        <title>Genome of Paenibacillus bovis sp. nov.</title>
        <authorList>
            <person name="Wu Z."/>
            <person name="Gao C."/>
            <person name="Liu Z."/>
            <person name="Zheng H."/>
        </authorList>
    </citation>
    <scope>NUCLEOTIDE SEQUENCE [LARGE SCALE GENOMIC DNA]</scope>
    <source>
        <strain evidence="8">BD3526</strain>
    </source>
</reference>
<evidence type="ECO:0000313" key="8">
    <source>
        <dbReference type="Proteomes" id="UP000078148"/>
    </source>
</evidence>
<dbReference type="GO" id="GO:0005737">
    <property type="term" value="C:cytoplasm"/>
    <property type="evidence" value="ECO:0007669"/>
    <property type="project" value="UniProtKB-SubCell"/>
</dbReference>
<dbReference type="PRINTS" id="PR00598">
    <property type="entry name" value="HTHMARR"/>
</dbReference>
<sequence>MDTQSQEYPHPQLKLDNQLCFAIYASSREMTKMYQPLLDHLGLTYSQYLVMLVLWEQQECTVKELGNALYLDSGTLTPLLKRLEAAGLIIRKRSTEDERKVHITLTEAGWSLQQQAVSIPDDIKERTCINTDKLDELLSEFKQLLQNIHQANVNSAANKK</sequence>
<keyword evidence="3" id="KW-0805">Transcription regulation</keyword>
<dbReference type="InterPro" id="IPR039422">
    <property type="entry name" value="MarR/SlyA-like"/>
</dbReference>
<proteinExistence type="predicted"/>
<dbReference type="FunFam" id="1.10.10.10:FF:000163">
    <property type="entry name" value="MarR family transcriptional regulator"/>
    <property type="match status" value="1"/>
</dbReference>
<dbReference type="Proteomes" id="UP000078148">
    <property type="component" value="Chromosome"/>
</dbReference>
<keyword evidence="5" id="KW-0804">Transcription</keyword>
<dbReference type="InterPro" id="IPR055166">
    <property type="entry name" value="Transc_reg_Sar_Rot_HTH"/>
</dbReference>
<dbReference type="OrthoDB" id="9806864at2"/>
<gene>
    <name evidence="7" type="ORF">AR543_11160</name>
</gene>
<dbReference type="GO" id="GO:0003677">
    <property type="term" value="F:DNA binding"/>
    <property type="evidence" value="ECO:0007669"/>
    <property type="project" value="UniProtKB-KW"/>
</dbReference>
<keyword evidence="2" id="KW-0963">Cytoplasm</keyword>